<evidence type="ECO:0000256" key="4">
    <source>
        <dbReference type="ARBA" id="ARBA00022691"/>
    </source>
</evidence>
<comment type="caution">
    <text evidence="12">The sequence shown here is derived from an EMBL/GenBank/DDBJ whole genome shotgun (WGS) entry which is preliminary data.</text>
</comment>
<evidence type="ECO:0000256" key="6">
    <source>
        <dbReference type="ARBA" id="ARBA00023004"/>
    </source>
</evidence>
<comment type="function">
    <text evidence="9">Probably acts as a heme chaperone, transferring heme to an unknown acceptor. Binds one molecule of heme per monomer, possibly covalently. Binds 1 [4Fe-4S] cluster. The cluster is coordinated with 3 cysteines and an exchangeable S-adenosyl-L-methionine.</text>
</comment>
<feature type="compositionally biased region" description="Polar residues" evidence="10">
    <location>
        <begin position="321"/>
        <end position="340"/>
    </location>
</feature>
<dbReference type="Gene3D" id="3.20.20.70">
    <property type="entry name" value="Aldolase class I"/>
    <property type="match status" value="1"/>
</dbReference>
<gene>
    <name evidence="12" type="primary">hemW</name>
    <name evidence="12" type="ORF">H9723_03750</name>
</gene>
<protein>
    <recommendedName>
        <fullName evidence="2 9">Heme chaperone HemW</fullName>
    </recommendedName>
</protein>
<proteinExistence type="inferred from homology"/>
<dbReference type="PROSITE" id="PS51918">
    <property type="entry name" value="RADICAL_SAM"/>
    <property type="match status" value="1"/>
</dbReference>
<dbReference type="GO" id="GO:0004109">
    <property type="term" value="F:coproporphyrinogen oxidase activity"/>
    <property type="evidence" value="ECO:0007669"/>
    <property type="project" value="InterPro"/>
</dbReference>
<dbReference type="SUPFAM" id="SSF102114">
    <property type="entry name" value="Radical SAM enzymes"/>
    <property type="match status" value="1"/>
</dbReference>
<evidence type="ECO:0000256" key="8">
    <source>
        <dbReference type="ARBA" id="ARBA00023186"/>
    </source>
</evidence>
<evidence type="ECO:0000256" key="3">
    <source>
        <dbReference type="ARBA" id="ARBA00022617"/>
    </source>
</evidence>
<dbReference type="InterPro" id="IPR013785">
    <property type="entry name" value="Aldolase_TIM"/>
</dbReference>
<dbReference type="GO" id="GO:0046872">
    <property type="term" value="F:metal ion binding"/>
    <property type="evidence" value="ECO:0007669"/>
    <property type="project" value="UniProtKB-UniRule"/>
</dbReference>
<dbReference type="InterPro" id="IPR010723">
    <property type="entry name" value="HemN_C"/>
</dbReference>
<dbReference type="SFLD" id="SFLDS00029">
    <property type="entry name" value="Radical_SAM"/>
    <property type="match status" value="2"/>
</dbReference>
<comment type="subcellular location">
    <subcellularLocation>
        <location evidence="9">Cytoplasm</location>
    </subcellularLocation>
</comment>
<reference evidence="12" key="2">
    <citation type="submission" date="2021-04" db="EMBL/GenBank/DDBJ databases">
        <authorList>
            <person name="Gilroy R."/>
        </authorList>
    </citation>
    <scope>NUCLEOTIDE SEQUENCE</scope>
    <source>
        <strain evidence="12">CHK196-3914</strain>
    </source>
</reference>
<keyword evidence="6 9" id="KW-0408">Iron</keyword>
<evidence type="ECO:0000256" key="2">
    <source>
        <dbReference type="ARBA" id="ARBA00017228"/>
    </source>
</evidence>
<dbReference type="SFLD" id="SFLDF00288">
    <property type="entry name" value="HemN-like__clustered_with_nucl"/>
    <property type="match status" value="1"/>
</dbReference>
<evidence type="ECO:0000313" key="13">
    <source>
        <dbReference type="Proteomes" id="UP000824116"/>
    </source>
</evidence>
<evidence type="ECO:0000256" key="9">
    <source>
        <dbReference type="RuleBase" id="RU364116"/>
    </source>
</evidence>
<evidence type="ECO:0000256" key="5">
    <source>
        <dbReference type="ARBA" id="ARBA00022723"/>
    </source>
</evidence>
<evidence type="ECO:0000256" key="10">
    <source>
        <dbReference type="SAM" id="MobiDB-lite"/>
    </source>
</evidence>
<dbReference type="Pfam" id="PF06969">
    <property type="entry name" value="HemN_C"/>
    <property type="match status" value="1"/>
</dbReference>
<dbReference type="InterPro" id="IPR006638">
    <property type="entry name" value="Elp3/MiaA/NifB-like_rSAM"/>
</dbReference>
<organism evidence="12 13">
    <name type="scientific">Candidatus Mediterraneibacter stercoravium</name>
    <dbReference type="NCBI Taxonomy" id="2838685"/>
    <lineage>
        <taxon>Bacteria</taxon>
        <taxon>Bacillati</taxon>
        <taxon>Bacillota</taxon>
        <taxon>Clostridia</taxon>
        <taxon>Lachnospirales</taxon>
        <taxon>Lachnospiraceae</taxon>
        <taxon>Mediterraneibacter</taxon>
    </lineage>
</organism>
<feature type="region of interest" description="Disordered" evidence="10">
    <location>
        <begin position="314"/>
        <end position="344"/>
    </location>
</feature>
<dbReference type="SFLD" id="SFLDG01082">
    <property type="entry name" value="B12-binding_domain_containing"/>
    <property type="match status" value="1"/>
</dbReference>
<dbReference type="AlphaFoldDB" id="A0A9D2G8F6"/>
<keyword evidence="5 9" id="KW-0479">Metal-binding</keyword>
<keyword evidence="9" id="KW-0963">Cytoplasm</keyword>
<dbReference type="SFLD" id="SFLDF00562">
    <property type="entry name" value="HemN-like__clustered_with_heat"/>
    <property type="match status" value="1"/>
</dbReference>
<dbReference type="InterPro" id="IPR034505">
    <property type="entry name" value="Coproporphyrinogen-III_oxidase"/>
</dbReference>
<dbReference type="CDD" id="cd01335">
    <property type="entry name" value="Radical_SAM"/>
    <property type="match status" value="1"/>
</dbReference>
<evidence type="ECO:0000256" key="1">
    <source>
        <dbReference type="ARBA" id="ARBA00006100"/>
    </source>
</evidence>
<dbReference type="InterPro" id="IPR058240">
    <property type="entry name" value="rSAM_sf"/>
</dbReference>
<dbReference type="SMART" id="SM00729">
    <property type="entry name" value="Elp3"/>
    <property type="match status" value="1"/>
</dbReference>
<keyword evidence="7 9" id="KW-0411">Iron-sulfur</keyword>
<dbReference type="GO" id="GO:0051539">
    <property type="term" value="F:4 iron, 4 sulfur cluster binding"/>
    <property type="evidence" value="ECO:0007669"/>
    <property type="project" value="UniProtKB-UniRule"/>
</dbReference>
<keyword evidence="3 9" id="KW-0349">Heme</keyword>
<dbReference type="Proteomes" id="UP000824116">
    <property type="component" value="Unassembled WGS sequence"/>
</dbReference>
<keyword evidence="9" id="KW-0004">4Fe-4S</keyword>
<dbReference type="GO" id="GO:0006779">
    <property type="term" value="P:porphyrin-containing compound biosynthetic process"/>
    <property type="evidence" value="ECO:0007669"/>
    <property type="project" value="InterPro"/>
</dbReference>
<feature type="domain" description="Radical SAM core" evidence="11">
    <location>
        <begin position="1"/>
        <end position="258"/>
    </location>
</feature>
<dbReference type="PANTHER" id="PTHR13932">
    <property type="entry name" value="COPROPORPHYRINIGEN III OXIDASE"/>
    <property type="match status" value="1"/>
</dbReference>
<dbReference type="PANTHER" id="PTHR13932:SF5">
    <property type="entry name" value="RADICAL S-ADENOSYL METHIONINE DOMAIN-CONTAINING PROTEIN 1, MITOCHONDRIAL"/>
    <property type="match status" value="1"/>
</dbReference>
<sequence>MMTDRELELYVHIPFCVRKCAYCDFLSFPSGERERKAYVDALIREIESRKDNFTDCRVSTVFLGGGTPSLLDGEDTARLFDALYRSFTFVEDPEITIEANPGTVTAEKMISWRKSGIRRLSIGLQSVNDEGLRMLGRIHTYREFLDTYSLARDAGFGNINIDLISAIPGQTVKSWEKTLRTVAELAPEHISAYSLIVEEGTPFYNLYGEEQQKGLFSDGKISSLSAGGFPPLPDEEEDRKIYEQTAVILNEYGYHRYEISNYAKQGYECRHNLGYWERKEYLGLGLGAASLIRETRFHNTADMKKYMDVFSDGTPAENVSGERNTASAGTGEIQSENSAGQDDVREEFESLSREEQMAEFMILGLRKTAGISAEEFSSLYGTGIKEVYGSQIRRFEKEGLLTEEDGMIRLTPRGIDVSNYVFCEFV</sequence>
<dbReference type="GO" id="GO:0005737">
    <property type="term" value="C:cytoplasm"/>
    <property type="evidence" value="ECO:0007669"/>
    <property type="project" value="UniProtKB-SubCell"/>
</dbReference>
<evidence type="ECO:0000256" key="7">
    <source>
        <dbReference type="ARBA" id="ARBA00023014"/>
    </source>
</evidence>
<dbReference type="Pfam" id="PF04055">
    <property type="entry name" value="Radical_SAM"/>
    <property type="match status" value="1"/>
</dbReference>
<dbReference type="InterPro" id="IPR007197">
    <property type="entry name" value="rSAM"/>
</dbReference>
<dbReference type="NCBIfam" id="TIGR00539">
    <property type="entry name" value="hemN_rel"/>
    <property type="match status" value="1"/>
</dbReference>
<keyword evidence="4 9" id="KW-0949">S-adenosyl-L-methionine</keyword>
<dbReference type="SFLD" id="SFLDG01065">
    <property type="entry name" value="anaerobic_coproporphyrinogen-I"/>
    <property type="match status" value="2"/>
</dbReference>
<evidence type="ECO:0000313" key="12">
    <source>
        <dbReference type="EMBL" id="HIZ74342.1"/>
    </source>
</evidence>
<comment type="similarity">
    <text evidence="1">Belongs to the anaerobic coproporphyrinogen-III oxidase family. HemW subfamily.</text>
</comment>
<evidence type="ECO:0000259" key="11">
    <source>
        <dbReference type="PROSITE" id="PS51918"/>
    </source>
</evidence>
<dbReference type="InterPro" id="IPR004559">
    <property type="entry name" value="HemW-like"/>
</dbReference>
<accession>A0A9D2G8F6</accession>
<dbReference type="EMBL" id="DXAY01000089">
    <property type="protein sequence ID" value="HIZ74342.1"/>
    <property type="molecule type" value="Genomic_DNA"/>
</dbReference>
<name>A0A9D2G8F6_9FIRM</name>
<keyword evidence="8 9" id="KW-0143">Chaperone</keyword>
<reference evidence="12" key="1">
    <citation type="journal article" date="2021" name="PeerJ">
        <title>Extensive microbial diversity within the chicken gut microbiome revealed by metagenomics and culture.</title>
        <authorList>
            <person name="Gilroy R."/>
            <person name="Ravi A."/>
            <person name="Getino M."/>
            <person name="Pursley I."/>
            <person name="Horton D.L."/>
            <person name="Alikhan N.F."/>
            <person name="Baker D."/>
            <person name="Gharbi K."/>
            <person name="Hall N."/>
            <person name="Watson M."/>
            <person name="Adriaenssens E.M."/>
            <person name="Foster-Nyarko E."/>
            <person name="Jarju S."/>
            <person name="Secka A."/>
            <person name="Antonio M."/>
            <person name="Oren A."/>
            <person name="Chaudhuri R.R."/>
            <person name="La Ragione R."/>
            <person name="Hildebrand F."/>
            <person name="Pallen M.J."/>
        </authorList>
    </citation>
    <scope>NUCLEOTIDE SEQUENCE</scope>
    <source>
        <strain evidence="12">CHK196-3914</strain>
    </source>
</reference>